<evidence type="ECO:0000313" key="4">
    <source>
        <dbReference type="Proteomes" id="UP001286313"/>
    </source>
</evidence>
<keyword evidence="4" id="KW-1185">Reference proteome</keyword>
<dbReference type="AlphaFoldDB" id="A0AAE1FGI2"/>
<gene>
    <name evidence="3" type="ORF">Pcinc_021147</name>
</gene>
<organism evidence="3 4">
    <name type="scientific">Petrolisthes cinctipes</name>
    <name type="common">Flat porcelain crab</name>
    <dbReference type="NCBI Taxonomy" id="88211"/>
    <lineage>
        <taxon>Eukaryota</taxon>
        <taxon>Metazoa</taxon>
        <taxon>Ecdysozoa</taxon>
        <taxon>Arthropoda</taxon>
        <taxon>Crustacea</taxon>
        <taxon>Multicrustacea</taxon>
        <taxon>Malacostraca</taxon>
        <taxon>Eumalacostraca</taxon>
        <taxon>Eucarida</taxon>
        <taxon>Decapoda</taxon>
        <taxon>Pleocyemata</taxon>
        <taxon>Anomura</taxon>
        <taxon>Galatheoidea</taxon>
        <taxon>Porcellanidae</taxon>
        <taxon>Petrolisthes</taxon>
    </lineage>
</organism>
<protein>
    <recommendedName>
        <fullName evidence="2">Reverse transcriptase Ty1/copia-type domain-containing protein</fullName>
    </recommendedName>
</protein>
<dbReference type="Pfam" id="PF07727">
    <property type="entry name" value="RVT_2"/>
    <property type="match status" value="1"/>
</dbReference>
<proteinExistence type="predicted"/>
<dbReference type="Proteomes" id="UP001286313">
    <property type="component" value="Unassembled WGS sequence"/>
</dbReference>
<accession>A0AAE1FGI2</accession>
<dbReference type="GO" id="GO:0071897">
    <property type="term" value="P:DNA biosynthetic process"/>
    <property type="evidence" value="ECO:0007669"/>
    <property type="project" value="UniProtKB-ARBA"/>
</dbReference>
<evidence type="ECO:0000313" key="3">
    <source>
        <dbReference type="EMBL" id="KAK3873855.1"/>
    </source>
</evidence>
<evidence type="ECO:0000259" key="2">
    <source>
        <dbReference type="Pfam" id="PF07727"/>
    </source>
</evidence>
<dbReference type="CDD" id="cd09272">
    <property type="entry name" value="RNase_HI_RT_Ty1"/>
    <property type="match status" value="1"/>
</dbReference>
<reference evidence="3" key="1">
    <citation type="submission" date="2023-10" db="EMBL/GenBank/DDBJ databases">
        <title>Genome assemblies of two species of porcelain crab, Petrolisthes cinctipes and Petrolisthes manimaculis (Anomura: Porcellanidae).</title>
        <authorList>
            <person name="Angst P."/>
        </authorList>
    </citation>
    <scope>NUCLEOTIDE SEQUENCE</scope>
    <source>
        <strain evidence="3">PB745_01</strain>
        <tissue evidence="3">Gill</tissue>
    </source>
</reference>
<dbReference type="EMBL" id="JAWQEG010002175">
    <property type="protein sequence ID" value="KAK3873855.1"/>
    <property type="molecule type" value="Genomic_DNA"/>
</dbReference>
<comment type="caution">
    <text evidence="3">The sequence shown here is derived from an EMBL/GenBank/DDBJ whole genome shotgun (WGS) entry which is preliminary data.</text>
</comment>
<feature type="domain" description="Reverse transcriptase Ty1/copia-type" evidence="2">
    <location>
        <begin position="211"/>
        <end position="430"/>
    </location>
</feature>
<dbReference type="InterPro" id="IPR043502">
    <property type="entry name" value="DNA/RNA_pol_sf"/>
</dbReference>
<dbReference type="InterPro" id="IPR013103">
    <property type="entry name" value="RVT_2"/>
</dbReference>
<evidence type="ECO:0000256" key="1">
    <source>
        <dbReference type="SAM" id="MobiDB-lite"/>
    </source>
</evidence>
<dbReference type="SUPFAM" id="SSF56672">
    <property type="entry name" value="DNA/RNA polymerases"/>
    <property type="match status" value="1"/>
</dbReference>
<name>A0AAE1FGI2_PETCI</name>
<feature type="region of interest" description="Disordered" evidence="1">
    <location>
        <begin position="140"/>
        <end position="186"/>
    </location>
</feature>
<sequence length="673" mass="75014">MRAMGEAFNIKIMATSAESPWSNALPNVYVNDPPALEPTTSSEIVRDNLNALHLARQEFIKVESGERFARALRHNIRSSDFNDIQNGDEVFYKRNDSHEWHGPGVVIGRDGKQILVRHGGVYVRVHVCRLACAPEINPAVGGGISSEEKDDVVKEKPNDDCTPVLDEYPPDDESENGEVPVDQPPRVSVGHRIQGIHSESGELVSGRISNNVYEEVDDVGQNALTVRWVVTEKLRNGQSIVKARLVARGFEEKTEDLRKDSPTCSKEAVRLALSFASTNQWDCHTMDVKSAYLQGNDIERVVHLRPPPEYVNGKLWKLKKTVYGLCDAARHWYLRVKDQLLSLGAKVSSLDSALFYWCNSGKVEGIVCVYVDDFLWAGTQEFKQQVINRLSQIFIVGSSETKAFKYVGLNVISNNDGSITLDQFQYASSLKPVTLSRNCAAVKSGELSGSEKSEYRSLIGQFSWIATHTRPDIAFDVCELSVTSTIAELLRLSKVIDRVKTDNMKLYIPRMMPLNDCYMECFSDASFANLVGNGSQGGFVIFLRDASEARCPIFWQTRKIRRVVKSTLSAEALALLECVETAVYLASILSELSGSGKFKIKCFVDNKSLVDALYSSRSVEDRRLRIDIAVLQDMLERGEIDGVSWVDTSQQLADCLTKKGASTERLRAAVSRD</sequence>